<proteinExistence type="predicted"/>
<dbReference type="InterPro" id="IPR006059">
    <property type="entry name" value="SBP"/>
</dbReference>
<evidence type="ECO:0000313" key="3">
    <source>
        <dbReference type="Proteomes" id="UP001607069"/>
    </source>
</evidence>
<comment type="caution">
    <text evidence="2">The sequence shown here is derived from an EMBL/GenBank/DDBJ whole genome shotgun (WGS) entry which is preliminary data.</text>
</comment>
<dbReference type="EMBL" id="JBIHMK010000152">
    <property type="protein sequence ID" value="MFH0251627.1"/>
    <property type="molecule type" value="Genomic_DNA"/>
</dbReference>
<dbReference type="Proteomes" id="UP001607069">
    <property type="component" value="Unassembled WGS sequence"/>
</dbReference>
<keyword evidence="1" id="KW-0732">Signal</keyword>
<evidence type="ECO:0000313" key="2">
    <source>
        <dbReference type="EMBL" id="MFH0251627.1"/>
    </source>
</evidence>
<dbReference type="Pfam" id="PF01547">
    <property type="entry name" value="SBP_bac_1"/>
    <property type="match status" value="1"/>
</dbReference>
<evidence type="ECO:0000256" key="1">
    <source>
        <dbReference type="SAM" id="SignalP"/>
    </source>
</evidence>
<dbReference type="SUPFAM" id="SSF53850">
    <property type="entry name" value="Periplasmic binding protein-like II"/>
    <property type="match status" value="1"/>
</dbReference>
<protein>
    <submittedName>
        <fullName evidence="2">ABC transporter substrate-binding protein</fullName>
    </submittedName>
</protein>
<reference evidence="2 3" key="1">
    <citation type="submission" date="2024-10" db="EMBL/GenBank/DDBJ databases">
        <authorList>
            <person name="Cho J.-C."/>
        </authorList>
    </citation>
    <scope>NUCLEOTIDE SEQUENCE [LARGE SCALE GENOMIC DNA]</scope>
    <source>
        <strain evidence="2 3">KCTC29696</strain>
    </source>
</reference>
<name>A0ABW7I0H2_9ACTN</name>
<feature type="signal peptide" evidence="1">
    <location>
        <begin position="1"/>
        <end position="19"/>
    </location>
</feature>
<feature type="chain" id="PRO_5047463883" evidence="1">
    <location>
        <begin position="20"/>
        <end position="442"/>
    </location>
</feature>
<keyword evidence="3" id="KW-1185">Reference proteome</keyword>
<organism evidence="2 3">
    <name type="scientific">Streptomyces chitinivorans</name>
    <dbReference type="NCBI Taxonomy" id="1257027"/>
    <lineage>
        <taxon>Bacteria</taxon>
        <taxon>Bacillati</taxon>
        <taxon>Actinomycetota</taxon>
        <taxon>Actinomycetes</taxon>
        <taxon>Kitasatosporales</taxon>
        <taxon>Streptomycetaceae</taxon>
        <taxon>Streptomyces</taxon>
    </lineage>
</organism>
<dbReference type="RefSeq" id="WP_279948819.1">
    <property type="nucleotide sequence ID" value="NZ_BAABEN010000017.1"/>
</dbReference>
<dbReference type="Gene3D" id="3.40.190.10">
    <property type="entry name" value="Periplasmic binding protein-like II"/>
    <property type="match status" value="3"/>
</dbReference>
<sequence>MRGARTAALGALSLLLALAGPVGCAGDTAEPRRTLTVLGPWTGAEQQPFEELLGLFEAEHGVSVEYQGTTANREVLLSGLLAGDPPDIAVLPVLGDLVDYEREGFLEPLDKGVVDEEEYDGGPWLAQPAGMEERHWIPVKVDLKSIVWYRKGTEPDLARADADRWCVGMGSDATSGWPGSDWIEDILLQRSGPEVYADWVTGEMEWTDRPVVEAWETWGEFMSGGGGRAAREALATDHRGPEGGDGLLFGTGPGGGCDLEHQGSFARHLYGPRAPEADFVPSPRLLPGAADRDGRDREVSADFAAMFRESPEAQDLMRFLASRRAQRVWAKDEAAWARGEIPFFSAHEGVGEERYPAGGGDTVSRRIVRELEEARRLCLDASDVMPPMIRRVFYEKVLEFLADPGQDPTGLLERIQEVQEESGRQYVQRFRRKPDRLDQVCR</sequence>
<gene>
    <name evidence="2" type="ORF">ACG5V6_25855</name>
</gene>
<accession>A0ABW7I0H2</accession>